<dbReference type="OrthoDB" id="3069963at2759"/>
<evidence type="ECO:0000256" key="1">
    <source>
        <dbReference type="SAM" id="MobiDB-lite"/>
    </source>
</evidence>
<feature type="compositionally biased region" description="Polar residues" evidence="1">
    <location>
        <begin position="107"/>
        <end position="118"/>
    </location>
</feature>
<evidence type="ECO:0000313" key="2">
    <source>
        <dbReference type="EMBL" id="THV07816.1"/>
    </source>
</evidence>
<dbReference type="EMBL" id="ML179036">
    <property type="protein sequence ID" value="THV07816.1"/>
    <property type="molecule type" value="Genomic_DNA"/>
</dbReference>
<feature type="region of interest" description="Disordered" evidence="1">
    <location>
        <begin position="804"/>
        <end position="846"/>
    </location>
</feature>
<accession>A0A4V4HIU9</accession>
<name>A0A4V4HIU9_DENBC</name>
<feature type="compositionally biased region" description="Acidic residues" evidence="1">
    <location>
        <begin position="721"/>
        <end position="736"/>
    </location>
</feature>
<feature type="compositionally biased region" description="Basic residues" evidence="1">
    <location>
        <begin position="810"/>
        <end position="824"/>
    </location>
</feature>
<feature type="compositionally biased region" description="Low complexity" evidence="1">
    <location>
        <begin position="226"/>
        <end position="265"/>
    </location>
</feature>
<feature type="compositionally biased region" description="Polar residues" evidence="1">
    <location>
        <begin position="560"/>
        <end position="572"/>
    </location>
</feature>
<feature type="compositionally biased region" description="Polar residues" evidence="1">
    <location>
        <begin position="617"/>
        <end position="639"/>
    </location>
</feature>
<feature type="compositionally biased region" description="Polar residues" evidence="1">
    <location>
        <begin position="342"/>
        <end position="358"/>
    </location>
</feature>
<feature type="compositionally biased region" description="Acidic residues" evidence="1">
    <location>
        <begin position="485"/>
        <end position="502"/>
    </location>
</feature>
<protein>
    <submittedName>
        <fullName evidence="2">Uncharacterized protein</fullName>
    </submittedName>
</protein>
<feature type="region of interest" description="Disordered" evidence="1">
    <location>
        <begin position="427"/>
        <end position="736"/>
    </location>
</feature>
<dbReference type="Proteomes" id="UP000297245">
    <property type="component" value="Unassembled WGS sequence"/>
</dbReference>
<feature type="compositionally biased region" description="Low complexity" evidence="1">
    <location>
        <begin position="455"/>
        <end position="465"/>
    </location>
</feature>
<feature type="compositionally biased region" description="Basic and acidic residues" evidence="1">
    <location>
        <begin position="664"/>
        <end position="686"/>
    </location>
</feature>
<feature type="compositionally biased region" description="Low complexity" evidence="1">
    <location>
        <begin position="182"/>
        <end position="192"/>
    </location>
</feature>
<keyword evidence="3" id="KW-1185">Reference proteome</keyword>
<evidence type="ECO:0000313" key="3">
    <source>
        <dbReference type="Proteomes" id="UP000297245"/>
    </source>
</evidence>
<reference evidence="2 3" key="1">
    <citation type="journal article" date="2019" name="Nat. Ecol. Evol.">
        <title>Megaphylogeny resolves global patterns of mushroom evolution.</title>
        <authorList>
            <person name="Varga T."/>
            <person name="Krizsan K."/>
            <person name="Foldi C."/>
            <person name="Dima B."/>
            <person name="Sanchez-Garcia M."/>
            <person name="Sanchez-Ramirez S."/>
            <person name="Szollosi G.J."/>
            <person name="Szarkandi J.G."/>
            <person name="Papp V."/>
            <person name="Albert L."/>
            <person name="Andreopoulos W."/>
            <person name="Angelini C."/>
            <person name="Antonin V."/>
            <person name="Barry K.W."/>
            <person name="Bougher N.L."/>
            <person name="Buchanan P."/>
            <person name="Buyck B."/>
            <person name="Bense V."/>
            <person name="Catcheside P."/>
            <person name="Chovatia M."/>
            <person name="Cooper J."/>
            <person name="Damon W."/>
            <person name="Desjardin D."/>
            <person name="Finy P."/>
            <person name="Geml J."/>
            <person name="Haridas S."/>
            <person name="Hughes K."/>
            <person name="Justo A."/>
            <person name="Karasinski D."/>
            <person name="Kautmanova I."/>
            <person name="Kiss B."/>
            <person name="Kocsube S."/>
            <person name="Kotiranta H."/>
            <person name="LaButti K.M."/>
            <person name="Lechner B.E."/>
            <person name="Liimatainen K."/>
            <person name="Lipzen A."/>
            <person name="Lukacs Z."/>
            <person name="Mihaltcheva S."/>
            <person name="Morgado L.N."/>
            <person name="Niskanen T."/>
            <person name="Noordeloos M.E."/>
            <person name="Ohm R.A."/>
            <person name="Ortiz-Santana B."/>
            <person name="Ovrebo C."/>
            <person name="Racz N."/>
            <person name="Riley R."/>
            <person name="Savchenko A."/>
            <person name="Shiryaev A."/>
            <person name="Soop K."/>
            <person name="Spirin V."/>
            <person name="Szebenyi C."/>
            <person name="Tomsovsky M."/>
            <person name="Tulloss R.E."/>
            <person name="Uehling J."/>
            <person name="Grigoriev I.V."/>
            <person name="Vagvolgyi C."/>
            <person name="Papp T."/>
            <person name="Martin F.M."/>
            <person name="Miettinen O."/>
            <person name="Hibbett D.S."/>
            <person name="Nagy L.G."/>
        </authorList>
    </citation>
    <scope>NUCLEOTIDE SEQUENCE [LARGE SCALE GENOMIC DNA]</scope>
    <source>
        <strain evidence="2 3">CBS 962.96</strain>
    </source>
</reference>
<organism evidence="2 3">
    <name type="scientific">Dendrothele bispora (strain CBS 962.96)</name>
    <dbReference type="NCBI Taxonomy" id="1314807"/>
    <lineage>
        <taxon>Eukaryota</taxon>
        <taxon>Fungi</taxon>
        <taxon>Dikarya</taxon>
        <taxon>Basidiomycota</taxon>
        <taxon>Agaricomycotina</taxon>
        <taxon>Agaricomycetes</taxon>
        <taxon>Agaricomycetidae</taxon>
        <taxon>Agaricales</taxon>
        <taxon>Agaricales incertae sedis</taxon>
        <taxon>Dendrothele</taxon>
    </lineage>
</organism>
<sequence length="846" mass="91096">MDGNTAILNPSTNLDLSSSSSALPPTSSSKVSTSSHTQNTVKSQTHKKQNGIQEQKNGVESEEENENHAYEEQQEQQQDKASKTREKEKVTTSNGVNRAKPLKKTPKSQVQRQQSLQKSDVVDVEDPDGVEVVKRDPPCYRCGTLGLTCTGYPGRYSCTMCYRRHWACSMMPPAPPAPPSLPSSVTPPSSSTRQKKPLSGATTNGHATTLPKSHSASIPSARTTSNRRNLNDIDNNLPSISTGVGVRGSRNGRGRSPGPSSRVIRASASQVQDTSSLPPPRLIKRVRSPSASTADNANINDRGSQKRTRLGRFAPRTEQDEQVSDINAVDSNGVTGAGPSRLRSNGVSVNGRTTTARPSTSNSTLELSSNDVDSLNTRLDQLSTLVKDQQVVLEKNSELLEVMVRNMRVLLGEKFVLGEGSPSVAVTGGAAGSGGQGSPSQSQKGKEKEKEKENASSTSASASNKPKGVNGIENDSISGHHDTDGNEDGDADEEMDVDELEIEAIGVSKGGGKETEKAKKCEIEKGKESEKEMNREESGKEKEKDALVDGHRRSDVRGGNATTEKPRNGTSQHDGEVAEKTGHPDPDADADGESTLVVNGTSASASAGMNVGAGRSVNDQDGSSTSESGQVSLSGSASAPQPKPGAALNVSTRSQDAAVLEESTNEKERVNGLERQSEPEFDRGGQDDEAEEEDPTDGILARASFLLEEAQRATRDRDELRDDEDGEGEEDGGVIEDYDMSMEMDMGMMDNLGDPGSGLEFGEGGEMGMGEMVMPLPLLSSTSIITRVHTHIPEKENNCTTTMMELKLRNERKRRRRRRRKRKEKRDNRERGSKGNRRGRCCLWRS</sequence>
<gene>
    <name evidence="2" type="ORF">K435DRAFT_170360</name>
</gene>
<proteinExistence type="predicted"/>
<feature type="compositionally biased region" description="Acidic residues" evidence="1">
    <location>
        <begin position="687"/>
        <end position="696"/>
    </location>
</feature>
<feature type="compositionally biased region" description="Basic and acidic residues" evidence="1">
    <location>
        <begin position="573"/>
        <end position="586"/>
    </location>
</feature>
<feature type="compositionally biased region" description="Basic and acidic residues" evidence="1">
    <location>
        <begin position="444"/>
        <end position="454"/>
    </location>
</feature>
<feature type="compositionally biased region" description="Basic and acidic residues" evidence="1">
    <location>
        <begin position="66"/>
        <end position="90"/>
    </location>
</feature>
<feature type="compositionally biased region" description="Polar residues" evidence="1">
    <location>
        <begin position="596"/>
        <end position="607"/>
    </location>
</feature>
<feature type="compositionally biased region" description="Basic and acidic residues" evidence="1">
    <location>
        <begin position="511"/>
        <end position="556"/>
    </location>
</feature>
<feature type="region of interest" description="Disordered" evidence="1">
    <location>
        <begin position="1"/>
        <end position="136"/>
    </location>
</feature>
<feature type="region of interest" description="Disordered" evidence="1">
    <location>
        <begin position="176"/>
        <end position="369"/>
    </location>
</feature>
<feature type="compositionally biased region" description="Polar residues" evidence="1">
    <location>
        <begin position="289"/>
        <end position="302"/>
    </location>
</feature>
<feature type="compositionally biased region" description="Low complexity" evidence="1">
    <location>
        <begin position="359"/>
        <end position="369"/>
    </location>
</feature>
<feature type="compositionally biased region" description="Polar residues" evidence="1">
    <location>
        <begin position="267"/>
        <end position="276"/>
    </location>
</feature>
<feature type="compositionally biased region" description="Basic and acidic residues" evidence="1">
    <location>
        <begin position="709"/>
        <end position="720"/>
    </location>
</feature>
<feature type="compositionally biased region" description="Low complexity" evidence="1">
    <location>
        <begin position="8"/>
        <end position="37"/>
    </location>
</feature>
<feature type="compositionally biased region" description="Polar residues" evidence="1">
    <location>
        <begin position="200"/>
        <end position="224"/>
    </location>
</feature>
<dbReference type="AlphaFoldDB" id="A0A4V4HIU9"/>